<dbReference type="InterPro" id="IPR016181">
    <property type="entry name" value="Acyl_CoA_acyltransferase"/>
</dbReference>
<accession>A0AAE0MPT5</accession>
<evidence type="ECO:0000259" key="2">
    <source>
        <dbReference type="Pfam" id="PF22998"/>
    </source>
</evidence>
<evidence type="ECO:0000313" key="3">
    <source>
        <dbReference type="EMBL" id="KAK3339065.1"/>
    </source>
</evidence>
<gene>
    <name evidence="3" type="ORF">B0H65DRAFT_475297</name>
</gene>
<dbReference type="AlphaFoldDB" id="A0AAE0MPT5"/>
<reference evidence="3" key="2">
    <citation type="submission" date="2023-06" db="EMBL/GenBank/DDBJ databases">
        <authorList>
            <consortium name="Lawrence Berkeley National Laboratory"/>
            <person name="Haridas S."/>
            <person name="Hensen N."/>
            <person name="Bonometti L."/>
            <person name="Westerberg I."/>
            <person name="Brannstrom I.O."/>
            <person name="Guillou S."/>
            <person name="Cros-Aarteil S."/>
            <person name="Calhoun S."/>
            <person name="Kuo A."/>
            <person name="Mondo S."/>
            <person name="Pangilinan J."/>
            <person name="Riley R."/>
            <person name="Labutti K."/>
            <person name="Andreopoulos B."/>
            <person name="Lipzen A."/>
            <person name="Chen C."/>
            <person name="Yanf M."/>
            <person name="Daum C."/>
            <person name="Ng V."/>
            <person name="Clum A."/>
            <person name="Steindorff A."/>
            <person name="Ohm R."/>
            <person name="Martin F."/>
            <person name="Silar P."/>
            <person name="Natvig D."/>
            <person name="Lalanne C."/>
            <person name="Gautier V."/>
            <person name="Ament-Velasquez S.L."/>
            <person name="Kruys A."/>
            <person name="Hutchinson M.I."/>
            <person name="Powell A.J."/>
            <person name="Barry K."/>
            <person name="Miller A.N."/>
            <person name="Grigoriev I.V."/>
            <person name="Debuchy R."/>
            <person name="Gladieux P."/>
            <person name="Thoren M.H."/>
            <person name="Johannesson H."/>
        </authorList>
    </citation>
    <scope>NUCLEOTIDE SEQUENCE</scope>
    <source>
        <strain evidence="3">CBS 560.94</strain>
    </source>
</reference>
<dbReference type="GeneID" id="87864452"/>
<feature type="domain" description="LYC1 C-terminal" evidence="2">
    <location>
        <begin position="218"/>
        <end position="477"/>
    </location>
</feature>
<sequence>MGSTTPTTPLPSASSPSLTLTLAHPDERPKTWSLTHPMWGPALSHSEYLAREHFMTTLPLAKDGGLTHWILTDTDTDPSSSSSEKNRERPILSSCETLRKHAVAARYDASSDRVVLTEGISHGIGSVFTDPQYRGKGYANRMMQEVGRRLRNWQVVDKKDRPESESPSSDHGENGENGEKGGKKGKEQTNTTLFSVLYSDIGKSFYAKNGWRAFPSAHVSFKPIKPTTSTSPNFPPNLYPISYHTLPPLCTLDTTHLLTQTLPTLARLHPSKTHVALLPDLDCLLWHLLREDFMTQHIFHRTPTIRGAIYSPPDSSPNDYPSSGDNGEGKSGKGKRVWAVWTRSYYRGLESESIEGNHMHILRFVMEGVEDLGDEESLRKVVTEDPETEKYLVEAFRAIMQVAQREAAEWRVEDVQMWNPSPLVSRLIEQSKIEGGYEMVERDMDSIPSLMWYGAEGMEGGRTEDVEWVANEKYGWC</sequence>
<protein>
    <recommendedName>
        <fullName evidence="2">LYC1 C-terminal domain-containing protein</fullName>
    </recommendedName>
</protein>
<dbReference type="EMBL" id="JAUEPP010000007">
    <property type="protein sequence ID" value="KAK3339065.1"/>
    <property type="molecule type" value="Genomic_DNA"/>
</dbReference>
<feature type="compositionally biased region" description="Low complexity" evidence="1">
    <location>
        <begin position="310"/>
        <end position="323"/>
    </location>
</feature>
<feature type="compositionally biased region" description="Basic and acidic residues" evidence="1">
    <location>
        <begin position="156"/>
        <end position="187"/>
    </location>
</feature>
<organism evidence="3 4">
    <name type="scientific">Neurospora tetraspora</name>
    <dbReference type="NCBI Taxonomy" id="94610"/>
    <lineage>
        <taxon>Eukaryota</taxon>
        <taxon>Fungi</taxon>
        <taxon>Dikarya</taxon>
        <taxon>Ascomycota</taxon>
        <taxon>Pezizomycotina</taxon>
        <taxon>Sordariomycetes</taxon>
        <taxon>Sordariomycetidae</taxon>
        <taxon>Sordariales</taxon>
        <taxon>Sordariaceae</taxon>
        <taxon>Neurospora</taxon>
    </lineage>
</organism>
<feature type="region of interest" description="Disordered" evidence="1">
    <location>
        <begin position="309"/>
        <end position="333"/>
    </location>
</feature>
<feature type="region of interest" description="Disordered" evidence="1">
    <location>
        <begin position="150"/>
        <end position="188"/>
    </location>
</feature>
<name>A0AAE0MPT5_9PEZI</name>
<reference evidence="3" key="1">
    <citation type="journal article" date="2023" name="Mol. Phylogenet. Evol.">
        <title>Genome-scale phylogeny and comparative genomics of the fungal order Sordariales.</title>
        <authorList>
            <person name="Hensen N."/>
            <person name="Bonometti L."/>
            <person name="Westerberg I."/>
            <person name="Brannstrom I.O."/>
            <person name="Guillou S."/>
            <person name="Cros-Aarteil S."/>
            <person name="Calhoun S."/>
            <person name="Haridas S."/>
            <person name="Kuo A."/>
            <person name="Mondo S."/>
            <person name="Pangilinan J."/>
            <person name="Riley R."/>
            <person name="LaButti K."/>
            <person name="Andreopoulos B."/>
            <person name="Lipzen A."/>
            <person name="Chen C."/>
            <person name="Yan M."/>
            <person name="Daum C."/>
            <person name="Ng V."/>
            <person name="Clum A."/>
            <person name="Steindorff A."/>
            <person name="Ohm R.A."/>
            <person name="Martin F."/>
            <person name="Silar P."/>
            <person name="Natvig D.O."/>
            <person name="Lalanne C."/>
            <person name="Gautier V."/>
            <person name="Ament-Velasquez S.L."/>
            <person name="Kruys A."/>
            <person name="Hutchinson M.I."/>
            <person name="Powell A.J."/>
            <person name="Barry K."/>
            <person name="Miller A.N."/>
            <person name="Grigoriev I.V."/>
            <person name="Debuchy R."/>
            <person name="Gladieux P."/>
            <person name="Hiltunen Thoren M."/>
            <person name="Johannesson H."/>
        </authorList>
    </citation>
    <scope>NUCLEOTIDE SEQUENCE</scope>
    <source>
        <strain evidence="3">CBS 560.94</strain>
    </source>
</reference>
<evidence type="ECO:0000256" key="1">
    <source>
        <dbReference type="SAM" id="MobiDB-lite"/>
    </source>
</evidence>
<dbReference type="PANTHER" id="PTHR34815:SF4">
    <property type="entry name" value="N-ACETYLTRANSFERASE DOMAIN-CONTAINING PROTEIN"/>
    <property type="match status" value="1"/>
</dbReference>
<comment type="caution">
    <text evidence="3">The sequence shown here is derived from an EMBL/GenBank/DDBJ whole genome shotgun (WGS) entry which is preliminary data.</text>
</comment>
<dbReference type="Gene3D" id="3.40.630.30">
    <property type="match status" value="1"/>
</dbReference>
<evidence type="ECO:0000313" key="4">
    <source>
        <dbReference type="Proteomes" id="UP001278500"/>
    </source>
</evidence>
<keyword evidence="4" id="KW-1185">Reference proteome</keyword>
<proteinExistence type="predicted"/>
<dbReference type="CDD" id="cd04301">
    <property type="entry name" value="NAT_SF"/>
    <property type="match status" value="1"/>
</dbReference>
<dbReference type="Pfam" id="PF22998">
    <property type="entry name" value="GNAT_LYC1-like"/>
    <property type="match status" value="1"/>
</dbReference>
<dbReference type="SUPFAM" id="SSF55729">
    <property type="entry name" value="Acyl-CoA N-acyltransferases (Nat)"/>
    <property type="match status" value="2"/>
</dbReference>
<dbReference type="RefSeq" id="XP_062678425.1">
    <property type="nucleotide sequence ID" value="XM_062827298.1"/>
</dbReference>
<dbReference type="InterPro" id="IPR053013">
    <property type="entry name" value="LAT"/>
</dbReference>
<dbReference type="Proteomes" id="UP001278500">
    <property type="component" value="Unassembled WGS sequence"/>
</dbReference>
<dbReference type="InterPro" id="IPR055100">
    <property type="entry name" value="GNAT_LYC1-like"/>
</dbReference>
<dbReference type="PANTHER" id="PTHR34815">
    <property type="entry name" value="LYSINE ACETYLTRANSFERASE"/>
    <property type="match status" value="1"/>
</dbReference>